<dbReference type="Gene3D" id="3.90.199.10">
    <property type="entry name" value="Topoisomerase II, domain 5"/>
    <property type="match status" value="1"/>
</dbReference>
<dbReference type="GO" id="GO:0005524">
    <property type="term" value="F:ATP binding"/>
    <property type="evidence" value="ECO:0007669"/>
    <property type="project" value="InterPro"/>
</dbReference>
<evidence type="ECO:0000259" key="9">
    <source>
        <dbReference type="PROSITE" id="PS52040"/>
    </source>
</evidence>
<dbReference type="NCBIfam" id="NF004044">
    <property type="entry name" value="PRK05561.1"/>
    <property type="match status" value="1"/>
</dbReference>
<dbReference type="GO" id="GO:0009330">
    <property type="term" value="C:DNA topoisomerase type II (double strand cut, ATP-hydrolyzing) complex"/>
    <property type="evidence" value="ECO:0007669"/>
    <property type="project" value="TreeGrafter"/>
</dbReference>
<dbReference type="Gene3D" id="1.10.268.10">
    <property type="entry name" value="Topoisomerase, domain 3"/>
    <property type="match status" value="1"/>
</dbReference>
<dbReference type="FunFam" id="3.30.1360.40:FF:000002">
    <property type="entry name" value="DNA gyrase subunit A"/>
    <property type="match status" value="1"/>
</dbReference>
<dbReference type="InterPro" id="IPR013757">
    <property type="entry name" value="Topo_IIA_A_a_sf"/>
</dbReference>
<dbReference type="InterPro" id="IPR002205">
    <property type="entry name" value="Topo_IIA_dom_A"/>
</dbReference>
<dbReference type="Pfam" id="PF00521">
    <property type="entry name" value="DNA_topoisoIV"/>
    <property type="match status" value="1"/>
</dbReference>
<organism evidence="10 11">
    <name type="scientific">Rhodoluna lacicola</name>
    <dbReference type="NCBI Taxonomy" id="529884"/>
    <lineage>
        <taxon>Bacteria</taxon>
        <taxon>Bacillati</taxon>
        <taxon>Actinomycetota</taxon>
        <taxon>Actinomycetes</taxon>
        <taxon>Micrococcales</taxon>
        <taxon>Microbacteriaceae</taxon>
        <taxon>Luna cluster</taxon>
        <taxon>Luna-1 subcluster</taxon>
        <taxon>Rhodoluna</taxon>
    </lineage>
</organism>
<dbReference type="CDD" id="cd00187">
    <property type="entry name" value="TOP4c"/>
    <property type="match status" value="1"/>
</dbReference>
<dbReference type="GO" id="GO:0006265">
    <property type="term" value="P:DNA topological change"/>
    <property type="evidence" value="ECO:0007669"/>
    <property type="project" value="UniProtKB-UniRule"/>
</dbReference>
<dbReference type="Gene3D" id="3.30.1360.40">
    <property type="match status" value="1"/>
</dbReference>
<evidence type="ECO:0000313" key="11">
    <source>
        <dbReference type="Proteomes" id="UP000067708"/>
    </source>
</evidence>
<feature type="active site" description="O-(5'-phospho-DNA)-tyrosine intermediate" evidence="7">
    <location>
        <position position="124"/>
    </location>
</feature>
<keyword evidence="5 7" id="KW-0238">DNA-binding</keyword>
<accession>A0A060JLL8</accession>
<comment type="catalytic activity">
    <reaction evidence="1 7">
        <text>ATP-dependent breakage, passage and rejoining of double-stranded DNA.</text>
        <dbReference type="EC" id="5.6.2.2"/>
    </reaction>
</comment>
<dbReference type="GO" id="GO:0003677">
    <property type="term" value="F:DNA binding"/>
    <property type="evidence" value="ECO:0007669"/>
    <property type="project" value="UniProtKB-UniRule"/>
</dbReference>
<sequence>MSKELQNEERIVDIDLSKEMQDSFLEYSYSVIYARALPDARDGLKPVHRRIVYQMGDMGLRPDKGHVKSARVVGEVMGKLHPHGDSAIYDALVRMAQPFSLRVPLIDGHGNFGSLDDGPAAARYTEAKLSQASMLMNEGLDEDVVDFKPNYDAQLTEPEVLPAAFPNLLVNGASGIAVGMATNMPPHNLREVINGAIFLLNNPDATTKQLMKHVPGPDLPNGGIIMGLDGVIEAYDTGRGVFKTRARVSVESVSPRKLGIVVTELPYLVGPEKVIEKIKDGVNSKKLQGIADVTDLTDRTNGLRLVIELKTGFDPQTVLDLLYRFTPMEDSFGINNVALVDGRPQTLGLRDMLGVYLAHRITVTRRRSENRLGKKQARLHLVEGLLIAILSIDEVIQVIRASDEVDQARVKLMKVFDLSEIQAEYILELRLRRLTKFSKIELESEKKSLLEEIKALKKILGSDEALRELVAKELQDVADKYGDDRRTTLVSNYEEVRPITTAKAASINAELADTPCVIVFTASGMVGKTNVWDTTAAPPSKRKKNDAIKNVIATTTRSDLGFVTSTGVMHRIHVGDVPALSDVFDLSSMVSASSFLGLPKSEKVLNVFELNDSTSIAMGTAQGVVKRVSADFAPKAEFEIISLKPGDRLVGADLATDDDEFVFITNDAQLLRFAAKTVRPQGRGAAGVAGINLSDGAEAITFCVAKAGMQNIAVTAANSSGSLSGTDAGSVKWTPLSEFPAKGRATGGVRAHKFIRTEDQLYFGWAGPSEAIALSADGKPAELPAEPSKRDASGSKSAGTIGSIGHRLS</sequence>
<dbReference type="Proteomes" id="UP000067708">
    <property type="component" value="Chromosome"/>
</dbReference>
<evidence type="ECO:0000256" key="2">
    <source>
        <dbReference type="ARBA" id="ARBA00008263"/>
    </source>
</evidence>
<dbReference type="SUPFAM" id="SSF101904">
    <property type="entry name" value="GyrA/ParC C-terminal domain-like"/>
    <property type="match status" value="1"/>
</dbReference>
<name>A0A060JLL8_9MICO</name>
<dbReference type="InterPro" id="IPR013760">
    <property type="entry name" value="Topo_IIA-like_dom_sf"/>
</dbReference>
<dbReference type="PANTHER" id="PTHR43493:SF5">
    <property type="entry name" value="DNA GYRASE SUBUNIT A, CHLOROPLASTIC_MITOCHONDRIAL"/>
    <property type="match status" value="1"/>
</dbReference>
<evidence type="ECO:0000256" key="1">
    <source>
        <dbReference type="ARBA" id="ARBA00000185"/>
    </source>
</evidence>
<dbReference type="PANTHER" id="PTHR43493">
    <property type="entry name" value="DNA GYRASE/TOPOISOMERASE SUBUNIT A"/>
    <property type="match status" value="1"/>
</dbReference>
<dbReference type="HOGENOM" id="CLU_002977_6_1_11"/>
<dbReference type="KEGG" id="rla:Rhola_00006860"/>
<dbReference type="GO" id="GO:0005737">
    <property type="term" value="C:cytoplasm"/>
    <property type="evidence" value="ECO:0007669"/>
    <property type="project" value="TreeGrafter"/>
</dbReference>
<evidence type="ECO:0000256" key="5">
    <source>
        <dbReference type="ARBA" id="ARBA00023125"/>
    </source>
</evidence>
<dbReference type="InterPro" id="IPR013758">
    <property type="entry name" value="Topo_IIA_A/C_ab"/>
</dbReference>
<evidence type="ECO:0000256" key="7">
    <source>
        <dbReference type="PROSITE-ProRule" id="PRU01384"/>
    </source>
</evidence>
<keyword evidence="6 7" id="KW-0413">Isomerase</keyword>
<evidence type="ECO:0000256" key="8">
    <source>
        <dbReference type="SAM" id="MobiDB-lite"/>
    </source>
</evidence>
<evidence type="ECO:0000256" key="4">
    <source>
        <dbReference type="ARBA" id="ARBA00023029"/>
    </source>
</evidence>
<dbReference type="STRING" id="529884.Rhola_00006860"/>
<evidence type="ECO:0000313" key="10">
    <source>
        <dbReference type="EMBL" id="AIC47493.1"/>
    </source>
</evidence>
<keyword evidence="4 7" id="KW-0799">Topoisomerase</keyword>
<proteinExistence type="inferred from homology"/>
<dbReference type="RefSeq" id="WP_038502352.1">
    <property type="nucleotide sequence ID" value="NZ_CP007490.1"/>
</dbReference>
<dbReference type="EMBL" id="CP007490">
    <property type="protein sequence ID" value="AIC47493.1"/>
    <property type="molecule type" value="Genomic_DNA"/>
</dbReference>
<dbReference type="EC" id="5.6.2.2" evidence="3"/>
<dbReference type="PROSITE" id="PS52040">
    <property type="entry name" value="TOPO_IIA"/>
    <property type="match status" value="1"/>
</dbReference>
<protein>
    <recommendedName>
        <fullName evidence="3">DNA topoisomerase (ATP-hydrolyzing)</fullName>
        <ecNumber evidence="3">5.6.2.2</ecNumber>
    </recommendedName>
</protein>
<evidence type="ECO:0000256" key="6">
    <source>
        <dbReference type="ARBA" id="ARBA00023235"/>
    </source>
</evidence>
<dbReference type="FunFam" id="1.10.268.10:FF:000001">
    <property type="entry name" value="DNA gyrase subunit A"/>
    <property type="match status" value="1"/>
</dbReference>
<feature type="domain" description="Topo IIA-type catalytic" evidence="9">
    <location>
        <begin position="37"/>
        <end position="501"/>
    </location>
</feature>
<evidence type="ECO:0000256" key="3">
    <source>
        <dbReference type="ARBA" id="ARBA00012895"/>
    </source>
</evidence>
<feature type="region of interest" description="Disordered" evidence="8">
    <location>
        <begin position="777"/>
        <end position="809"/>
    </location>
</feature>
<dbReference type="InterPro" id="IPR006691">
    <property type="entry name" value="GyrA/parC_rep"/>
</dbReference>
<reference evidence="10 11" key="1">
    <citation type="journal article" date="2014" name="Int. J. Syst. Evol. Microbiol.">
        <title>Rhodoluna lacicola gen. nov., sp. nov., a planktonic freshwater bacterium with stream-lined genome.</title>
        <authorList>
            <person name="Hahn M."/>
            <person name="Schmidt J."/>
            <person name="Taipale S.J."/>
            <person name="Doolittle W.F."/>
            <person name="Koll U."/>
        </authorList>
    </citation>
    <scope>NUCLEOTIDE SEQUENCE [LARGE SCALE GENOMIC DNA]</scope>
    <source>
        <strain evidence="10 11">MWH-Ta8</strain>
    </source>
</reference>
<gene>
    <name evidence="10" type="ORF">Rhola_00006860</name>
</gene>
<dbReference type="SUPFAM" id="SSF56719">
    <property type="entry name" value="Type II DNA topoisomerase"/>
    <property type="match status" value="1"/>
</dbReference>
<dbReference type="eggNOG" id="COG0188">
    <property type="taxonomic scope" value="Bacteria"/>
</dbReference>
<dbReference type="SMART" id="SM00434">
    <property type="entry name" value="TOP4c"/>
    <property type="match status" value="1"/>
</dbReference>
<dbReference type="Pfam" id="PF03989">
    <property type="entry name" value="DNA_gyraseA_C"/>
    <property type="match status" value="2"/>
</dbReference>
<dbReference type="PATRIC" id="fig|529884.3.peg.652"/>
<comment type="similarity">
    <text evidence="2">Belongs to the type II topoisomerase GyrA/ParC subunit family.</text>
</comment>
<dbReference type="GO" id="GO:0034335">
    <property type="term" value="F:DNA negative supercoiling activity"/>
    <property type="evidence" value="ECO:0007669"/>
    <property type="project" value="UniProtKB-ARBA"/>
</dbReference>
<dbReference type="AlphaFoldDB" id="A0A060JLL8"/>
<dbReference type="Gene3D" id="2.120.10.90">
    <property type="entry name" value="DNA gyrase/topoisomerase IV, subunit A, C-terminal"/>
    <property type="match status" value="1"/>
</dbReference>
<dbReference type="InterPro" id="IPR050220">
    <property type="entry name" value="Type_II_DNA_Topoisomerases"/>
</dbReference>
<keyword evidence="11" id="KW-1185">Reference proteome</keyword>
<dbReference type="InterPro" id="IPR035516">
    <property type="entry name" value="Gyrase/topoIV_suA_C"/>
</dbReference>